<proteinExistence type="inferred from homology"/>
<dbReference type="InterPro" id="IPR036554">
    <property type="entry name" value="GHMP_kinase_C_sf"/>
</dbReference>
<evidence type="ECO:0000256" key="8">
    <source>
        <dbReference type="ARBA" id="ARBA00022777"/>
    </source>
</evidence>
<dbReference type="InterPro" id="IPR020568">
    <property type="entry name" value="Ribosomal_Su5_D2-typ_SF"/>
</dbReference>
<evidence type="ECO:0000256" key="7">
    <source>
        <dbReference type="ARBA" id="ARBA00022741"/>
    </source>
</evidence>
<keyword evidence="4" id="KW-0963">Cytoplasm</keyword>
<dbReference type="Proteomes" id="UP000183610">
    <property type="component" value="Unassembled WGS sequence"/>
</dbReference>
<dbReference type="AlphaFoldDB" id="A0AAX2DLK6"/>
<evidence type="ECO:0000256" key="12">
    <source>
        <dbReference type="ARBA" id="ARBA00029438"/>
    </source>
</evidence>
<reference evidence="15 16" key="1">
    <citation type="submission" date="2016-10" db="EMBL/GenBank/DDBJ databases">
        <authorList>
            <person name="Varghese N."/>
            <person name="Submissions S."/>
        </authorList>
    </citation>
    <scope>NUCLEOTIDE SEQUENCE [LARGE SCALE GENOMIC DNA]</scope>
    <source>
        <strain evidence="15 16">ATCC 49954</strain>
    </source>
</reference>
<dbReference type="Pfam" id="PF00288">
    <property type="entry name" value="GHMP_kinases_N"/>
    <property type="match status" value="1"/>
</dbReference>
<organism evidence="15 16">
    <name type="scientific">Listeria ivanovii</name>
    <dbReference type="NCBI Taxonomy" id="1638"/>
    <lineage>
        <taxon>Bacteria</taxon>
        <taxon>Bacillati</taxon>
        <taxon>Bacillota</taxon>
        <taxon>Bacilli</taxon>
        <taxon>Bacillales</taxon>
        <taxon>Listeriaceae</taxon>
        <taxon>Listeria</taxon>
    </lineage>
</organism>
<dbReference type="PANTHER" id="PTHR43290:SF2">
    <property type="entry name" value="MEVALONATE KINASE"/>
    <property type="match status" value="1"/>
</dbReference>
<keyword evidence="5" id="KW-0444">Lipid biosynthesis</keyword>
<dbReference type="Gene3D" id="3.30.70.890">
    <property type="entry name" value="GHMP kinase, C-terminal domain"/>
    <property type="match status" value="1"/>
</dbReference>
<dbReference type="InterPro" id="IPR014721">
    <property type="entry name" value="Ribsml_uS5_D2-typ_fold_subgr"/>
</dbReference>
<evidence type="ECO:0000256" key="1">
    <source>
        <dbReference type="ARBA" id="ARBA00004496"/>
    </source>
</evidence>
<evidence type="ECO:0000313" key="16">
    <source>
        <dbReference type="Proteomes" id="UP000183610"/>
    </source>
</evidence>
<accession>A0AAX2DLK6</accession>
<dbReference type="NCBIfam" id="TIGR00549">
    <property type="entry name" value="mevalon_kin"/>
    <property type="match status" value="1"/>
</dbReference>
<dbReference type="GO" id="GO:0004496">
    <property type="term" value="F:mevalonate kinase activity"/>
    <property type="evidence" value="ECO:0007669"/>
    <property type="project" value="UniProtKB-EC"/>
</dbReference>
<evidence type="ECO:0000256" key="2">
    <source>
        <dbReference type="ARBA" id="ARBA00006495"/>
    </source>
</evidence>
<dbReference type="GO" id="GO:0005524">
    <property type="term" value="F:ATP binding"/>
    <property type="evidence" value="ECO:0007669"/>
    <property type="project" value="UniProtKB-KW"/>
</dbReference>
<comment type="pathway">
    <text evidence="12">Isoprenoid biosynthesis; isopentenyl diphosphate biosynthesis via mevalonate pathway; isopentenyl diphosphate from (R)-mevalonate: step 1/3.</text>
</comment>
<keyword evidence="6" id="KW-0808">Transferase</keyword>
<name>A0AAX2DLK6_LISIV</name>
<keyword evidence="7" id="KW-0547">Nucleotide-binding</keyword>
<protein>
    <recommendedName>
        <fullName evidence="3">mevalonate kinase</fullName>
        <ecNumber evidence="3">2.7.1.36</ecNumber>
    </recommendedName>
</protein>
<dbReference type="PRINTS" id="PR00959">
    <property type="entry name" value="MEVGALKINASE"/>
</dbReference>
<dbReference type="Gene3D" id="3.30.230.10">
    <property type="match status" value="1"/>
</dbReference>
<dbReference type="GO" id="GO:0005829">
    <property type="term" value="C:cytosol"/>
    <property type="evidence" value="ECO:0007669"/>
    <property type="project" value="TreeGrafter"/>
</dbReference>
<dbReference type="PANTHER" id="PTHR43290">
    <property type="entry name" value="MEVALONATE KINASE"/>
    <property type="match status" value="1"/>
</dbReference>
<dbReference type="SUPFAM" id="SSF54211">
    <property type="entry name" value="Ribosomal protein S5 domain 2-like"/>
    <property type="match status" value="1"/>
</dbReference>
<gene>
    <name evidence="15" type="ORF">SAMN05421782_101196</name>
</gene>
<dbReference type="GO" id="GO:0019287">
    <property type="term" value="P:isopentenyl diphosphate biosynthetic process, mevalonate pathway"/>
    <property type="evidence" value="ECO:0007669"/>
    <property type="project" value="TreeGrafter"/>
</dbReference>
<dbReference type="EC" id="2.7.1.36" evidence="3"/>
<evidence type="ECO:0000256" key="9">
    <source>
        <dbReference type="ARBA" id="ARBA00022840"/>
    </source>
</evidence>
<evidence type="ECO:0000259" key="13">
    <source>
        <dbReference type="Pfam" id="PF00288"/>
    </source>
</evidence>
<sequence>MPVIVLAWKKFYNKVLVKKLWYHEVLKVVLFRWRKDWRTLATGIGTAKMILCGEHAVVYGEPAISVPFTQAVVTTDIEASTKTKFSSAFFSGDLEDMPDFLAGIKALVVNILKEIGQGESVSIHVTSGVPIGRGLGSSAAVATSIARGLYNYFKQELDGKKLLSIVNAAEKIAHGNASGVDAITVVSEKPVWYERDRKLEIMHFPKKVTFVVADTGIPSETRAAVADVQKLYQKNQAGIGEIIHALGDISREIKTCLEGNADTVKIGAAMNRAQSYLETLTVSDSSLENLIEVARSNGADGAKLTGGGRGGCIIAVAKNQEIAKNITKALHKAGAAQEWIFTIGEGSYESNSHRTYECGAN</sequence>
<evidence type="ECO:0000256" key="6">
    <source>
        <dbReference type="ARBA" id="ARBA00022679"/>
    </source>
</evidence>
<feature type="domain" description="GHMP kinase N-terminal" evidence="13">
    <location>
        <begin position="108"/>
        <end position="186"/>
    </location>
</feature>
<evidence type="ECO:0000256" key="5">
    <source>
        <dbReference type="ARBA" id="ARBA00022516"/>
    </source>
</evidence>
<evidence type="ECO:0000256" key="4">
    <source>
        <dbReference type="ARBA" id="ARBA00022490"/>
    </source>
</evidence>
<keyword evidence="10" id="KW-0460">Magnesium</keyword>
<keyword evidence="9" id="KW-0067">ATP-binding</keyword>
<dbReference type="PROSITE" id="PS00627">
    <property type="entry name" value="GHMP_KINASES_ATP"/>
    <property type="match status" value="1"/>
</dbReference>
<dbReference type="InterPro" id="IPR006205">
    <property type="entry name" value="Mev_gal_kin"/>
</dbReference>
<dbReference type="InterPro" id="IPR006204">
    <property type="entry name" value="GHMP_kinase_N_dom"/>
</dbReference>
<keyword evidence="11" id="KW-0443">Lipid metabolism</keyword>
<evidence type="ECO:0000256" key="3">
    <source>
        <dbReference type="ARBA" id="ARBA00012103"/>
    </source>
</evidence>
<dbReference type="EMBL" id="FNMX01000001">
    <property type="protein sequence ID" value="SDW03372.1"/>
    <property type="molecule type" value="Genomic_DNA"/>
</dbReference>
<comment type="subcellular location">
    <subcellularLocation>
        <location evidence="1">Cytoplasm</location>
    </subcellularLocation>
</comment>
<evidence type="ECO:0000256" key="10">
    <source>
        <dbReference type="ARBA" id="ARBA00022842"/>
    </source>
</evidence>
<evidence type="ECO:0000313" key="15">
    <source>
        <dbReference type="EMBL" id="SDW03372.1"/>
    </source>
</evidence>
<dbReference type="InterPro" id="IPR013750">
    <property type="entry name" value="GHMP_kinase_C_dom"/>
</dbReference>
<evidence type="ECO:0000256" key="11">
    <source>
        <dbReference type="ARBA" id="ARBA00023098"/>
    </source>
</evidence>
<evidence type="ECO:0000259" key="14">
    <source>
        <dbReference type="Pfam" id="PF08544"/>
    </source>
</evidence>
<comment type="similarity">
    <text evidence="2">Belongs to the GHMP kinase family. Mevalonate kinase subfamily.</text>
</comment>
<keyword evidence="8 15" id="KW-0418">Kinase</keyword>
<dbReference type="Pfam" id="PF08544">
    <property type="entry name" value="GHMP_kinases_C"/>
    <property type="match status" value="1"/>
</dbReference>
<dbReference type="SUPFAM" id="SSF55060">
    <property type="entry name" value="GHMP Kinase, C-terminal domain"/>
    <property type="match status" value="1"/>
</dbReference>
<feature type="domain" description="GHMP kinase C-terminal" evidence="14">
    <location>
        <begin position="263"/>
        <end position="335"/>
    </location>
</feature>
<comment type="caution">
    <text evidence="15">The sequence shown here is derived from an EMBL/GenBank/DDBJ whole genome shotgun (WGS) entry which is preliminary data.</text>
</comment>
<dbReference type="InterPro" id="IPR006203">
    <property type="entry name" value="GHMP_knse_ATP-bd_CS"/>
</dbReference>